<dbReference type="PROSITE" id="PS50013">
    <property type="entry name" value="CHROMO_2"/>
    <property type="match status" value="1"/>
</dbReference>
<dbReference type="InterPro" id="IPR016197">
    <property type="entry name" value="Chromo-like_dom_sf"/>
</dbReference>
<dbReference type="Proteomes" id="UP000198211">
    <property type="component" value="Unassembled WGS sequence"/>
</dbReference>
<evidence type="ECO:0000259" key="1">
    <source>
        <dbReference type="PROSITE" id="PS50013"/>
    </source>
</evidence>
<reference evidence="3" key="1">
    <citation type="submission" date="2017-03" db="EMBL/GenBank/DDBJ databases">
        <title>Phytopthora megakarya and P. palmivora, two closely related causual agents of cacao black pod achieved similar genome size and gene model numbers by different mechanisms.</title>
        <authorList>
            <person name="Ali S."/>
            <person name="Shao J."/>
            <person name="Larry D.J."/>
            <person name="Kronmiller B."/>
            <person name="Shen D."/>
            <person name="Strem M.D."/>
            <person name="Melnick R.L."/>
            <person name="Guiltinan M.J."/>
            <person name="Tyler B.M."/>
            <person name="Meinhardt L.W."/>
            <person name="Bailey B.A."/>
        </authorList>
    </citation>
    <scope>NUCLEOTIDE SEQUENCE [LARGE SCALE GENOMIC DNA]</scope>
    <source>
        <strain evidence="3">zdho120</strain>
    </source>
</reference>
<dbReference type="Gene3D" id="2.40.50.40">
    <property type="match status" value="1"/>
</dbReference>
<dbReference type="AlphaFoldDB" id="A0A225VKG1"/>
<dbReference type="SUPFAM" id="SSF54160">
    <property type="entry name" value="Chromo domain-like"/>
    <property type="match status" value="1"/>
</dbReference>
<name>A0A225VKG1_9STRA</name>
<dbReference type="InterPro" id="IPR000953">
    <property type="entry name" value="Chromo/chromo_shadow_dom"/>
</dbReference>
<dbReference type="CDD" id="cd00024">
    <property type="entry name" value="CD_CSD"/>
    <property type="match status" value="1"/>
</dbReference>
<feature type="domain" description="Chromo" evidence="1">
    <location>
        <begin position="208"/>
        <end position="270"/>
    </location>
</feature>
<sequence>MDSKNDQSRQYCEVAYVAEVDQSDWDEHAERLMFALNTSFDATSLDISFYLVHGWDAQGTISAMLGPKPSTAQERTALEWRRNMQRDYSYALACAEDLQKKTKRAKSAAQTRTWRELSELVKAGFEAVSLLTCGTGISESMKFMTISESSSRSQAQRVNPWVHISRLKPRALFPKRPTSEIQFSEDDDFDAALLPEHSWEPATTQNEYEVQEILDLRWIKRTRTSKRSREYLIKWKGFTDPEWIPLAQLNCGVLLYEFDQGAKTRTRFQAMQDGDDHPGN</sequence>
<accession>A0A225VKG1</accession>
<keyword evidence="3" id="KW-1185">Reference proteome</keyword>
<protein>
    <recommendedName>
        <fullName evidence="1">Chromo domain-containing protein</fullName>
    </recommendedName>
</protein>
<evidence type="ECO:0000313" key="3">
    <source>
        <dbReference type="Proteomes" id="UP000198211"/>
    </source>
</evidence>
<evidence type="ECO:0000313" key="2">
    <source>
        <dbReference type="EMBL" id="OWZ05499.1"/>
    </source>
</evidence>
<organism evidence="2 3">
    <name type="scientific">Phytophthora megakarya</name>
    <dbReference type="NCBI Taxonomy" id="4795"/>
    <lineage>
        <taxon>Eukaryota</taxon>
        <taxon>Sar</taxon>
        <taxon>Stramenopiles</taxon>
        <taxon>Oomycota</taxon>
        <taxon>Peronosporomycetes</taxon>
        <taxon>Peronosporales</taxon>
        <taxon>Peronosporaceae</taxon>
        <taxon>Phytophthora</taxon>
    </lineage>
</organism>
<comment type="caution">
    <text evidence="2">The sequence shown here is derived from an EMBL/GenBank/DDBJ whole genome shotgun (WGS) entry which is preliminary data.</text>
</comment>
<proteinExistence type="predicted"/>
<gene>
    <name evidence="2" type="ORF">PHMEG_00022406</name>
</gene>
<dbReference type="EMBL" id="NBNE01004402">
    <property type="protein sequence ID" value="OWZ05499.1"/>
    <property type="molecule type" value="Genomic_DNA"/>
</dbReference>
<dbReference type="SMART" id="SM00298">
    <property type="entry name" value="CHROMO"/>
    <property type="match status" value="1"/>
</dbReference>